<dbReference type="Proteomes" id="UP000887568">
    <property type="component" value="Unplaced"/>
</dbReference>
<dbReference type="RefSeq" id="XP_038044732.1">
    <property type="nucleotide sequence ID" value="XM_038188804.1"/>
</dbReference>
<dbReference type="AlphaFoldDB" id="A0A913YZA4"/>
<evidence type="ECO:0000256" key="1">
    <source>
        <dbReference type="SAM" id="MobiDB-lite"/>
    </source>
</evidence>
<evidence type="ECO:0000256" key="2">
    <source>
        <dbReference type="SAM" id="Phobius"/>
    </source>
</evidence>
<proteinExistence type="predicted"/>
<protein>
    <recommendedName>
        <fullName evidence="5">Transmembrane protein</fullName>
    </recommendedName>
</protein>
<dbReference type="OMA" id="WVIYQRA"/>
<dbReference type="GeneID" id="119719376"/>
<keyword evidence="2" id="KW-0812">Transmembrane</keyword>
<organism evidence="3 4">
    <name type="scientific">Patiria miniata</name>
    <name type="common">Bat star</name>
    <name type="synonym">Asterina miniata</name>
    <dbReference type="NCBI Taxonomy" id="46514"/>
    <lineage>
        <taxon>Eukaryota</taxon>
        <taxon>Metazoa</taxon>
        <taxon>Echinodermata</taxon>
        <taxon>Eleutherozoa</taxon>
        <taxon>Asterozoa</taxon>
        <taxon>Asteroidea</taxon>
        <taxon>Valvatacea</taxon>
        <taxon>Valvatida</taxon>
        <taxon>Asterinidae</taxon>
        <taxon>Patiria</taxon>
    </lineage>
</organism>
<sequence>MAAILTWTSSLFSCLRFNTVFVFLFLALCRSSFSSINNEAPSDAPLEPGFLFFKLLQQYSKVKTQLILCPLSSSLNSEGAASPDRVKGPVATASSSVLSQCKTGSTSFDSVRTDSLIQRKISGDVAAKCKKGGENLVRCLEKDAFINKILGNFVEGLRPGIVRMCCLLSGCGFAADGAGAGPGEKGEIGSTNACLGCLSSDTDKGGYSSKITSSADQGSFLQSLSKMFCTDLKYNNMPCTKLNLIALNLMSGPAEHKILEGSADILKHCYPAFASESLRLFQMIVGNLSVNDTSRIKALLTSPGSEVKSSSIVQFLSGNSGVTKQRMSDLTARAKTGLVVMGVLVTISILLGAWVIYQRARLYFHPNEAVRYSQISINDIYIDDPNRDEDEDEDDGDPGEGVPTPYRP</sequence>
<dbReference type="EnsemblMetazoa" id="XM_038188804.1">
    <property type="protein sequence ID" value="XP_038044732.1"/>
    <property type="gene ID" value="LOC119719376"/>
</dbReference>
<name>A0A913YZA4_PATMI</name>
<feature type="transmembrane region" description="Helical" evidence="2">
    <location>
        <begin position="337"/>
        <end position="357"/>
    </location>
</feature>
<reference evidence="3" key="1">
    <citation type="submission" date="2022-11" db="UniProtKB">
        <authorList>
            <consortium name="EnsemblMetazoa"/>
        </authorList>
    </citation>
    <scope>IDENTIFICATION</scope>
</reference>
<keyword evidence="2" id="KW-1133">Transmembrane helix</keyword>
<feature type="region of interest" description="Disordered" evidence="1">
    <location>
        <begin position="383"/>
        <end position="408"/>
    </location>
</feature>
<evidence type="ECO:0000313" key="4">
    <source>
        <dbReference type="Proteomes" id="UP000887568"/>
    </source>
</evidence>
<dbReference type="OrthoDB" id="10366456at2759"/>
<evidence type="ECO:0000313" key="3">
    <source>
        <dbReference type="EnsemblMetazoa" id="XP_038044732.1"/>
    </source>
</evidence>
<keyword evidence="4" id="KW-1185">Reference proteome</keyword>
<evidence type="ECO:0008006" key="5">
    <source>
        <dbReference type="Google" id="ProtNLM"/>
    </source>
</evidence>
<feature type="compositionally biased region" description="Acidic residues" evidence="1">
    <location>
        <begin position="386"/>
        <end position="398"/>
    </location>
</feature>
<keyword evidence="2" id="KW-0472">Membrane</keyword>
<accession>A0A913YZA4</accession>